<keyword evidence="9" id="KW-1185">Reference proteome</keyword>
<feature type="binding site" evidence="6">
    <location>
        <begin position="181"/>
        <end position="187"/>
    </location>
    <ligand>
        <name>GTP</name>
        <dbReference type="ChEBI" id="CHEBI:37565"/>
    </ligand>
</feature>
<feature type="binding site" evidence="6">
    <location>
        <begin position="275"/>
        <end position="278"/>
    </location>
    <ligand>
        <name>GTP</name>
        <dbReference type="ChEBI" id="CHEBI:37565"/>
    </ligand>
</feature>
<organism evidence="8 9">
    <name type="scientific">Lepeophtheirus salmonis</name>
    <name type="common">Salmon louse</name>
    <name type="synonym">Caligus salmonis</name>
    <dbReference type="NCBI Taxonomy" id="72036"/>
    <lineage>
        <taxon>Eukaryota</taxon>
        <taxon>Metazoa</taxon>
        <taxon>Ecdysozoa</taxon>
        <taxon>Arthropoda</taxon>
        <taxon>Crustacea</taxon>
        <taxon>Multicrustacea</taxon>
        <taxon>Hexanauplia</taxon>
        <taxon>Copepoda</taxon>
        <taxon>Siphonostomatoida</taxon>
        <taxon>Caligidae</taxon>
        <taxon>Lepeophtheirus</taxon>
    </lineage>
</organism>
<dbReference type="GO" id="GO:0003924">
    <property type="term" value="F:GTPase activity"/>
    <property type="evidence" value="ECO:0007669"/>
    <property type="project" value="InterPro"/>
</dbReference>
<feature type="binding site" evidence="6">
    <location>
        <begin position="156"/>
        <end position="157"/>
    </location>
    <ligand>
        <name>GTP</name>
        <dbReference type="ChEBI" id="CHEBI:37565"/>
    </ligand>
</feature>
<evidence type="ECO:0000313" key="8">
    <source>
        <dbReference type="EMBL" id="CAF2956687.1"/>
    </source>
</evidence>
<dbReference type="GO" id="GO:0007188">
    <property type="term" value="P:adenylate cyclase-modulating G protein-coupled receptor signaling pathway"/>
    <property type="evidence" value="ECO:0007669"/>
    <property type="project" value="TreeGrafter"/>
</dbReference>
<dbReference type="Proteomes" id="UP000675881">
    <property type="component" value="Chromosome 5"/>
</dbReference>
<keyword evidence="1 7" id="KW-0479">Metal-binding</keyword>
<evidence type="ECO:0000256" key="7">
    <source>
        <dbReference type="PIRSR" id="PIRSR601019-2"/>
    </source>
</evidence>
<dbReference type="InterPro" id="IPR011025">
    <property type="entry name" value="GproteinA_insert"/>
</dbReference>
<dbReference type="SUPFAM" id="SSF52540">
    <property type="entry name" value="P-loop containing nucleoside triphosphate hydrolases"/>
    <property type="match status" value="1"/>
</dbReference>
<protein>
    <submittedName>
        <fullName evidence="8">GNA12</fullName>
    </submittedName>
</protein>
<dbReference type="PANTHER" id="PTHR10218:SF360">
    <property type="entry name" value="GUANINE NUCLEOTIDE-BINDING PROTEIN SUBUNIT ALPHA HOMOLOG"/>
    <property type="match status" value="1"/>
</dbReference>
<keyword evidence="5" id="KW-0807">Transducer</keyword>
<evidence type="ECO:0000313" key="9">
    <source>
        <dbReference type="Proteomes" id="UP000675881"/>
    </source>
</evidence>
<dbReference type="InterPro" id="IPR027417">
    <property type="entry name" value="P-loop_NTPase"/>
</dbReference>
<dbReference type="EMBL" id="HG994584">
    <property type="protein sequence ID" value="CAF2956687.1"/>
    <property type="molecule type" value="Genomic_DNA"/>
</dbReference>
<dbReference type="GO" id="GO:0031526">
    <property type="term" value="C:brush border membrane"/>
    <property type="evidence" value="ECO:0007669"/>
    <property type="project" value="TreeGrafter"/>
</dbReference>
<dbReference type="SUPFAM" id="SSF47895">
    <property type="entry name" value="Transducin (alpha subunit), insertion domain"/>
    <property type="match status" value="1"/>
</dbReference>
<dbReference type="CDD" id="cd00066">
    <property type="entry name" value="G-alpha"/>
    <property type="match status" value="1"/>
</dbReference>
<dbReference type="PROSITE" id="PS51882">
    <property type="entry name" value="G_ALPHA"/>
    <property type="match status" value="1"/>
</dbReference>
<evidence type="ECO:0000256" key="6">
    <source>
        <dbReference type="PIRSR" id="PIRSR601019-1"/>
    </source>
</evidence>
<dbReference type="GO" id="GO:0031683">
    <property type="term" value="F:G-protein beta/gamma-subunit complex binding"/>
    <property type="evidence" value="ECO:0007669"/>
    <property type="project" value="InterPro"/>
</dbReference>
<dbReference type="GO" id="GO:0046872">
    <property type="term" value="F:metal ion binding"/>
    <property type="evidence" value="ECO:0007669"/>
    <property type="project" value="UniProtKB-KW"/>
</dbReference>
<feature type="binding site" evidence="7">
    <location>
        <position position="187"/>
    </location>
    <ligand>
        <name>Mg(2+)</name>
        <dbReference type="ChEBI" id="CHEBI:18420"/>
    </ligand>
</feature>
<dbReference type="Gene3D" id="3.40.50.300">
    <property type="entry name" value="P-loop containing nucleotide triphosphate hydrolases"/>
    <property type="match status" value="1"/>
</dbReference>
<evidence type="ECO:0000256" key="5">
    <source>
        <dbReference type="ARBA" id="ARBA00023224"/>
    </source>
</evidence>
<evidence type="ECO:0000256" key="4">
    <source>
        <dbReference type="ARBA" id="ARBA00023134"/>
    </source>
</evidence>
<dbReference type="OrthoDB" id="5817230at2759"/>
<keyword evidence="2 6" id="KW-0547">Nucleotide-binding</keyword>
<dbReference type="PANTHER" id="PTHR10218">
    <property type="entry name" value="GTP-BINDING PROTEIN ALPHA SUBUNIT"/>
    <property type="match status" value="1"/>
</dbReference>
<dbReference type="Pfam" id="PF00503">
    <property type="entry name" value="G-alpha"/>
    <property type="match status" value="1"/>
</dbReference>
<gene>
    <name evidence="8" type="ORF">LSAA_10704</name>
</gene>
<accession>A0A7R8H9L0</accession>
<keyword evidence="3 7" id="KW-0460">Magnesium</keyword>
<dbReference type="GO" id="GO:0005737">
    <property type="term" value="C:cytoplasm"/>
    <property type="evidence" value="ECO:0007669"/>
    <property type="project" value="TreeGrafter"/>
</dbReference>
<dbReference type="InterPro" id="IPR001019">
    <property type="entry name" value="Gprotein_alpha_su"/>
</dbReference>
<dbReference type="GO" id="GO:0031752">
    <property type="term" value="F:D5 dopamine receptor binding"/>
    <property type="evidence" value="ECO:0007669"/>
    <property type="project" value="TreeGrafter"/>
</dbReference>
<evidence type="ECO:0000256" key="1">
    <source>
        <dbReference type="ARBA" id="ARBA00022723"/>
    </source>
</evidence>
<dbReference type="GO" id="GO:0005525">
    <property type="term" value="F:GTP binding"/>
    <property type="evidence" value="ECO:0007669"/>
    <property type="project" value="UniProtKB-KW"/>
</dbReference>
<dbReference type="PRINTS" id="PR00318">
    <property type="entry name" value="GPROTEINA"/>
</dbReference>
<sequence length="376" mass="44255">MPVKLHENNRDSHPSFLSSWLFPCMQKDPEERRLKRRSRQIDRELESDKRRMRRQVKLLLLGAGESGKSTFLKQMKIIHGVTFRPDQLNDFRKIIFQNIIKGMRVLVDANRKLQIPLMFPENVLYGQQLLLFDSSLWKDPGIRTAFERRSEYQLTDSLRYFYENLDRIADIDYVPTHQDILYCRKTTKGIIEFPLTISNVPFLFVDVGGQRTQRQKWFQCFDSVTAILFIAASSEFDQVLSEDKRVNRLVESRNIFDTIINNRIFNHISFILFLNKMDLLIEKVVTKGLDISINFPEFMEDGGRIRKYVDSFGGDPNNIDDVKAFILYFFLSTQTLHSKALYHHFTTAVDTRNIQFVFTSVKETILRKNLDALMLQ</sequence>
<evidence type="ECO:0000256" key="3">
    <source>
        <dbReference type="ARBA" id="ARBA00022842"/>
    </source>
</evidence>
<dbReference type="AlphaFoldDB" id="A0A7R8H9L0"/>
<feature type="binding site" evidence="7">
    <location>
        <position position="69"/>
    </location>
    <ligand>
        <name>Mg(2+)</name>
        <dbReference type="ChEBI" id="CHEBI:18420"/>
    </ligand>
</feature>
<dbReference type="GO" id="GO:0007266">
    <property type="term" value="P:Rho protein signal transduction"/>
    <property type="evidence" value="ECO:0007669"/>
    <property type="project" value="InterPro"/>
</dbReference>
<dbReference type="SMART" id="SM00275">
    <property type="entry name" value="G_alpha"/>
    <property type="match status" value="1"/>
</dbReference>
<dbReference type="PRINTS" id="PR00440">
    <property type="entry name" value="GPROTEINA12"/>
</dbReference>
<proteinExistence type="predicted"/>
<dbReference type="InterPro" id="IPR000469">
    <property type="entry name" value="Gprotein_alpha_12/13"/>
</dbReference>
<keyword evidence="4 6" id="KW-0342">GTP-binding</keyword>
<dbReference type="FunFam" id="3.40.50.300:FF:000692">
    <property type="entry name" value="Guanine nucleotide-binding protein subunit alpha"/>
    <property type="match status" value="2"/>
</dbReference>
<dbReference type="Gene3D" id="1.10.400.10">
    <property type="entry name" value="GI Alpha 1, domain 2-like"/>
    <property type="match status" value="1"/>
</dbReference>
<reference evidence="8" key="1">
    <citation type="submission" date="2021-02" db="EMBL/GenBank/DDBJ databases">
        <authorList>
            <person name="Bekaert M."/>
        </authorList>
    </citation>
    <scope>NUCLEOTIDE SEQUENCE</scope>
    <source>
        <strain evidence="8">IoA-00</strain>
    </source>
</reference>
<dbReference type="GO" id="GO:0005834">
    <property type="term" value="C:heterotrimeric G-protein complex"/>
    <property type="evidence" value="ECO:0007669"/>
    <property type="project" value="TreeGrafter"/>
</dbReference>
<feature type="binding site" evidence="6">
    <location>
        <position position="348"/>
    </location>
    <ligand>
        <name>GTP</name>
        <dbReference type="ChEBI" id="CHEBI:37565"/>
    </ligand>
</feature>
<name>A0A7R8H9L0_LEPSM</name>
<feature type="binding site" evidence="6">
    <location>
        <begin position="65"/>
        <end position="70"/>
    </location>
    <ligand>
        <name>GTP</name>
        <dbReference type="ChEBI" id="CHEBI:37565"/>
    </ligand>
</feature>
<feature type="binding site" evidence="6">
    <location>
        <begin position="206"/>
        <end position="210"/>
    </location>
    <ligand>
        <name>GTP</name>
        <dbReference type="ChEBI" id="CHEBI:37565"/>
    </ligand>
</feature>
<evidence type="ECO:0000256" key="2">
    <source>
        <dbReference type="ARBA" id="ARBA00022741"/>
    </source>
</evidence>